<evidence type="ECO:0000313" key="1">
    <source>
        <dbReference type="EMBL" id="MBW31659.1"/>
    </source>
</evidence>
<accession>A0A2M3ZT08</accession>
<name>A0A2M3ZT08_9DIPT</name>
<reference evidence="1" key="1">
    <citation type="submission" date="2018-01" db="EMBL/GenBank/DDBJ databases">
        <title>An insight into the sialome of Amazonian anophelines.</title>
        <authorList>
            <person name="Ribeiro J.M."/>
            <person name="Scarpassa V."/>
            <person name="Calvo E."/>
        </authorList>
    </citation>
    <scope>NUCLEOTIDE SEQUENCE</scope>
    <source>
        <tissue evidence="1">Salivary glands</tissue>
    </source>
</reference>
<dbReference type="EMBL" id="GGFM01010908">
    <property type="protein sequence ID" value="MBW31659.1"/>
    <property type="molecule type" value="Transcribed_RNA"/>
</dbReference>
<proteinExistence type="predicted"/>
<organism evidence="1">
    <name type="scientific">Anopheles braziliensis</name>
    <dbReference type="NCBI Taxonomy" id="58242"/>
    <lineage>
        <taxon>Eukaryota</taxon>
        <taxon>Metazoa</taxon>
        <taxon>Ecdysozoa</taxon>
        <taxon>Arthropoda</taxon>
        <taxon>Hexapoda</taxon>
        <taxon>Insecta</taxon>
        <taxon>Pterygota</taxon>
        <taxon>Neoptera</taxon>
        <taxon>Endopterygota</taxon>
        <taxon>Diptera</taxon>
        <taxon>Nematocera</taxon>
        <taxon>Culicoidea</taxon>
        <taxon>Culicidae</taxon>
        <taxon>Anophelinae</taxon>
        <taxon>Anopheles</taxon>
    </lineage>
</organism>
<protein>
    <submittedName>
        <fullName evidence="1">Putative secreted peptide</fullName>
    </submittedName>
</protein>
<dbReference type="AlphaFoldDB" id="A0A2M3ZT08"/>
<sequence length="83" mass="9614">MLMASLIATFLGPRLLALLTTGYLPLSHSFILHLLRPLASQWSPERLIKTIALGWKKTGERIAKMRKWLHVHGLKRKTIRFRI</sequence>